<accession>A0A9W7J6M8</accession>
<name>A0A9W7J6M8_HIBTR</name>
<comment type="caution">
    <text evidence="1">The sequence shown here is derived from an EMBL/GenBank/DDBJ whole genome shotgun (WGS) entry which is preliminary data.</text>
</comment>
<organism evidence="1 2">
    <name type="scientific">Hibiscus trionum</name>
    <name type="common">Flower of an hour</name>
    <dbReference type="NCBI Taxonomy" id="183268"/>
    <lineage>
        <taxon>Eukaryota</taxon>
        <taxon>Viridiplantae</taxon>
        <taxon>Streptophyta</taxon>
        <taxon>Embryophyta</taxon>
        <taxon>Tracheophyta</taxon>
        <taxon>Spermatophyta</taxon>
        <taxon>Magnoliopsida</taxon>
        <taxon>eudicotyledons</taxon>
        <taxon>Gunneridae</taxon>
        <taxon>Pentapetalae</taxon>
        <taxon>rosids</taxon>
        <taxon>malvids</taxon>
        <taxon>Malvales</taxon>
        <taxon>Malvaceae</taxon>
        <taxon>Malvoideae</taxon>
        <taxon>Hibiscus</taxon>
    </lineage>
</organism>
<dbReference type="PANTHER" id="PTHR31587:SF3">
    <property type="entry name" value="EXPRESSED PROTEIN"/>
    <property type="match status" value="1"/>
</dbReference>
<sequence>MSRQLLFLSIHLFVVLKILCYVVGLEFLVTQESRLKLGSYVSSFRVNLGLSVLIPERSHIKIQVCFHRNASLGLCKCGDGDWKASQNGVWYTVMSPYDHRYIDVNSS</sequence>
<reference evidence="1" key="1">
    <citation type="submission" date="2023-05" db="EMBL/GenBank/DDBJ databases">
        <title>Genome and transcriptome analyses reveal genes involved in the formation of fine ridges on petal epidermal cells in Hibiscus trionum.</title>
        <authorList>
            <person name="Koshimizu S."/>
            <person name="Masuda S."/>
            <person name="Ishii T."/>
            <person name="Shirasu K."/>
            <person name="Hoshino A."/>
            <person name="Arita M."/>
        </authorList>
    </citation>
    <scope>NUCLEOTIDE SEQUENCE</scope>
    <source>
        <strain evidence="1">Hamamatsu line</strain>
    </source>
</reference>
<dbReference type="OrthoDB" id="772609at2759"/>
<dbReference type="EMBL" id="BSYR01000051">
    <property type="protein sequence ID" value="GMJ08325.1"/>
    <property type="molecule type" value="Genomic_DNA"/>
</dbReference>
<gene>
    <name evidence="1" type="ORF">HRI_004501700</name>
</gene>
<proteinExistence type="predicted"/>
<evidence type="ECO:0000313" key="2">
    <source>
        <dbReference type="Proteomes" id="UP001165190"/>
    </source>
</evidence>
<protein>
    <submittedName>
        <fullName evidence="1">Uncharacterized protein</fullName>
    </submittedName>
</protein>
<keyword evidence="2" id="KW-1185">Reference proteome</keyword>
<dbReference type="PANTHER" id="PTHR31587">
    <property type="entry name" value="TRANSMEMBRANE PROTEIN (DUF2215)"/>
    <property type="match status" value="1"/>
</dbReference>
<dbReference type="Proteomes" id="UP001165190">
    <property type="component" value="Unassembled WGS sequence"/>
</dbReference>
<evidence type="ECO:0000313" key="1">
    <source>
        <dbReference type="EMBL" id="GMJ08325.1"/>
    </source>
</evidence>
<dbReference type="AlphaFoldDB" id="A0A9W7J6M8"/>